<dbReference type="STRING" id="655015.B1812_18335"/>
<gene>
    <name evidence="3" type="ORF">B1812_18335</name>
</gene>
<dbReference type="InterPro" id="IPR007569">
    <property type="entry name" value="DUF559"/>
</dbReference>
<dbReference type="EMBL" id="CP019948">
    <property type="protein sequence ID" value="ARN82725.1"/>
    <property type="molecule type" value="Genomic_DNA"/>
</dbReference>
<proteinExistence type="predicted"/>
<feature type="compositionally biased region" description="Basic and acidic residues" evidence="1">
    <location>
        <begin position="48"/>
        <end position="58"/>
    </location>
</feature>
<sequence length="132" mass="14427">MSRPSTPGGFRIIGNQTEASCLQGRARDRFLVKSQDVRANSHSTPHRLGVDGRDKPGHDGCGGIAHDAGRDAHFAELGFLTLRFWNPEIDENLDGVVETIMARAHDTRGAQPKGVSPWLTIGRNPCPFRRTG</sequence>
<dbReference type="KEGG" id="mbry:B1812_18335"/>
<reference evidence="3 4" key="1">
    <citation type="submission" date="2017-02" db="EMBL/GenBank/DDBJ databases">
        <authorList>
            <person name="Peterson S.W."/>
        </authorList>
    </citation>
    <scope>NUCLEOTIDE SEQUENCE [LARGE SCALE GENOMIC DNA]</scope>
    <source>
        <strain evidence="3 4">S285</strain>
    </source>
</reference>
<dbReference type="Proteomes" id="UP000193978">
    <property type="component" value="Chromosome"/>
</dbReference>
<name>A0A1W6MYS0_9HYPH</name>
<evidence type="ECO:0000313" key="3">
    <source>
        <dbReference type="EMBL" id="ARN82725.1"/>
    </source>
</evidence>
<dbReference type="Pfam" id="PF04480">
    <property type="entry name" value="DUF559"/>
    <property type="match status" value="1"/>
</dbReference>
<feature type="domain" description="DUF559" evidence="2">
    <location>
        <begin position="58"/>
        <end position="102"/>
    </location>
</feature>
<keyword evidence="4" id="KW-1185">Reference proteome</keyword>
<evidence type="ECO:0000259" key="2">
    <source>
        <dbReference type="Pfam" id="PF04480"/>
    </source>
</evidence>
<organism evidence="3 4">
    <name type="scientific">Methylocystis bryophila</name>
    <dbReference type="NCBI Taxonomy" id="655015"/>
    <lineage>
        <taxon>Bacteria</taxon>
        <taxon>Pseudomonadati</taxon>
        <taxon>Pseudomonadota</taxon>
        <taxon>Alphaproteobacteria</taxon>
        <taxon>Hyphomicrobiales</taxon>
        <taxon>Methylocystaceae</taxon>
        <taxon>Methylocystis</taxon>
    </lineage>
</organism>
<accession>A0A1W6MYS0</accession>
<evidence type="ECO:0000313" key="4">
    <source>
        <dbReference type="Proteomes" id="UP000193978"/>
    </source>
</evidence>
<protein>
    <recommendedName>
        <fullName evidence="2">DUF559 domain-containing protein</fullName>
    </recommendedName>
</protein>
<feature type="region of interest" description="Disordered" evidence="1">
    <location>
        <begin position="36"/>
        <end position="64"/>
    </location>
</feature>
<evidence type="ECO:0000256" key="1">
    <source>
        <dbReference type="SAM" id="MobiDB-lite"/>
    </source>
</evidence>
<dbReference type="AlphaFoldDB" id="A0A1W6MYS0"/>